<feature type="region of interest" description="Disordered" evidence="1">
    <location>
        <begin position="94"/>
        <end position="128"/>
    </location>
</feature>
<organism evidence="2 3">
    <name type="scientific">Tanacetum coccineum</name>
    <dbReference type="NCBI Taxonomy" id="301880"/>
    <lineage>
        <taxon>Eukaryota</taxon>
        <taxon>Viridiplantae</taxon>
        <taxon>Streptophyta</taxon>
        <taxon>Embryophyta</taxon>
        <taxon>Tracheophyta</taxon>
        <taxon>Spermatophyta</taxon>
        <taxon>Magnoliopsida</taxon>
        <taxon>eudicotyledons</taxon>
        <taxon>Gunneridae</taxon>
        <taxon>Pentapetalae</taxon>
        <taxon>asterids</taxon>
        <taxon>campanulids</taxon>
        <taxon>Asterales</taxon>
        <taxon>Asteraceae</taxon>
        <taxon>Asteroideae</taxon>
        <taxon>Anthemideae</taxon>
        <taxon>Anthemidinae</taxon>
        <taxon>Tanacetum</taxon>
    </lineage>
</organism>
<dbReference type="EMBL" id="BQNB010018220">
    <property type="protein sequence ID" value="GJT72030.1"/>
    <property type="molecule type" value="Genomic_DNA"/>
</dbReference>
<name>A0ABQ5GA54_9ASTR</name>
<reference evidence="2" key="2">
    <citation type="submission" date="2022-01" db="EMBL/GenBank/DDBJ databases">
        <authorList>
            <person name="Yamashiro T."/>
            <person name="Shiraishi A."/>
            <person name="Satake H."/>
            <person name="Nakayama K."/>
        </authorList>
    </citation>
    <scope>NUCLEOTIDE SEQUENCE</scope>
</reference>
<protein>
    <submittedName>
        <fullName evidence="2">Uncharacterized protein</fullName>
    </submittedName>
</protein>
<evidence type="ECO:0000313" key="3">
    <source>
        <dbReference type="Proteomes" id="UP001151760"/>
    </source>
</evidence>
<gene>
    <name evidence="2" type="ORF">Tco_1031316</name>
</gene>
<proteinExistence type="predicted"/>
<keyword evidence="3" id="KW-1185">Reference proteome</keyword>
<feature type="compositionally biased region" description="Acidic residues" evidence="1">
    <location>
        <begin position="97"/>
        <end position="112"/>
    </location>
</feature>
<sequence>MNHRTHNNNYGLVVGSLREFTPGLDLHRMALRKSIYQRWYCRQMIPGSILEPRDLFFSDPHLSPDYSACALERPEQAPPSPIYIPFVPEPVYPEFLPVDDEDPEEVDEEDPEGGSSRLSSDRKETQGYEEPSAVALFRLTKDPHTCAYPLSRQMSIRPQAPAPFLSEEVAERLLALPTPPPSPLSPYSSPLPQIPSPPLPIPSPPPNSPNMLRDLWDPELLGLNKEMHKKKILPSPVHELRCLKIC</sequence>
<dbReference type="Proteomes" id="UP001151760">
    <property type="component" value="Unassembled WGS sequence"/>
</dbReference>
<comment type="caution">
    <text evidence="2">The sequence shown here is derived from an EMBL/GenBank/DDBJ whole genome shotgun (WGS) entry which is preliminary data.</text>
</comment>
<accession>A0ABQ5GA54</accession>
<evidence type="ECO:0000313" key="2">
    <source>
        <dbReference type="EMBL" id="GJT72030.1"/>
    </source>
</evidence>
<evidence type="ECO:0000256" key="1">
    <source>
        <dbReference type="SAM" id="MobiDB-lite"/>
    </source>
</evidence>
<reference evidence="2" key="1">
    <citation type="journal article" date="2022" name="Int. J. Mol. Sci.">
        <title>Draft Genome of Tanacetum Coccineum: Genomic Comparison of Closely Related Tanacetum-Family Plants.</title>
        <authorList>
            <person name="Yamashiro T."/>
            <person name="Shiraishi A."/>
            <person name="Nakayama K."/>
            <person name="Satake H."/>
        </authorList>
    </citation>
    <scope>NUCLEOTIDE SEQUENCE</scope>
</reference>